<dbReference type="eggNOG" id="ENOG502Z95U">
    <property type="taxonomic scope" value="Bacteria"/>
</dbReference>
<keyword evidence="2" id="KW-1185">Reference proteome</keyword>
<dbReference type="AlphaFoldDB" id="R1ASL1"/>
<gene>
    <name evidence="1" type="ORF">L21TH_1799</name>
</gene>
<dbReference type="EMBL" id="ARZA01000203">
    <property type="protein sequence ID" value="EOD00148.1"/>
    <property type="molecule type" value="Genomic_DNA"/>
</dbReference>
<evidence type="ECO:0000313" key="1">
    <source>
        <dbReference type="EMBL" id="EOD00148.1"/>
    </source>
</evidence>
<sequence>MGSIIDKSSNDEYKAVVDVEGGNAIDRIEIIKNGIVEHTYVHNGKWEKDELSGKVRFKFELELGWGPDIRVYPDITEKKWTGKVMTEGKIISVEKLWTSPGQKITKQEENAVEFDITTRKGGVGSGKLSQKNHATPYIQTQSMIFEIEADIDSKITVIIDDKEYQYTVSEILKETHLIGLIDEAKELSKERFGISEFYRSDPFWHNAYKIKIHKGVPYKAYKVALDYVVKGTEKDMDYVMVKVHQKNGEKAWASPIWIK</sequence>
<protein>
    <submittedName>
        <fullName evidence="1">Uncharacterized protein</fullName>
    </submittedName>
</protein>
<evidence type="ECO:0000313" key="2">
    <source>
        <dbReference type="Proteomes" id="UP000013378"/>
    </source>
</evidence>
<comment type="caution">
    <text evidence="1">The sequence shown here is derived from an EMBL/GenBank/DDBJ whole genome shotgun (WGS) entry which is preliminary data.</text>
</comment>
<name>R1ASL1_9FIRM</name>
<dbReference type="Proteomes" id="UP000013378">
    <property type="component" value="Unassembled WGS sequence"/>
</dbReference>
<dbReference type="STRING" id="1304284.L21TH_1799"/>
<accession>R1ASL1</accession>
<proteinExistence type="predicted"/>
<reference evidence="1 2" key="1">
    <citation type="journal article" date="2015" name="Geomicrobiol. J.">
        <title>Caldisalinibacter kiritimatiensis gen. nov., sp. nov., a moderately thermohalophilic thiosulfate-reducing bacterium from a hypersaline microbial mat.</title>
        <authorList>
            <person name="Ben Hania W."/>
            <person name="Joseph M."/>
            <person name="Fiebig A."/>
            <person name="Bunk B."/>
            <person name="Klenk H.-P."/>
            <person name="Fardeau M.-L."/>
            <person name="Spring S."/>
        </authorList>
    </citation>
    <scope>NUCLEOTIDE SEQUENCE [LARGE SCALE GENOMIC DNA]</scope>
    <source>
        <strain evidence="1 2">L21-TH-D2</strain>
    </source>
</reference>
<organism evidence="1 2">
    <name type="scientific">Caldisalinibacter kiritimatiensis</name>
    <dbReference type="NCBI Taxonomy" id="1304284"/>
    <lineage>
        <taxon>Bacteria</taxon>
        <taxon>Bacillati</taxon>
        <taxon>Bacillota</taxon>
        <taxon>Tissierellia</taxon>
        <taxon>Tissierellales</taxon>
        <taxon>Thermohalobacteraceae</taxon>
        <taxon>Caldisalinibacter</taxon>
    </lineage>
</organism>